<name>A0AAQ3X0B6_PASNO</name>
<dbReference type="InterPro" id="IPR036397">
    <property type="entry name" value="RNaseH_sf"/>
</dbReference>
<keyword evidence="1" id="KW-0645">Protease</keyword>
<dbReference type="InterPro" id="IPR025724">
    <property type="entry name" value="GAG-pre-integrase_dom"/>
</dbReference>
<gene>
    <name evidence="3" type="ORF">U9M48_028210</name>
</gene>
<dbReference type="InterPro" id="IPR001584">
    <property type="entry name" value="Integrase_cat-core"/>
</dbReference>
<evidence type="ECO:0000259" key="2">
    <source>
        <dbReference type="PROSITE" id="PS50994"/>
    </source>
</evidence>
<protein>
    <recommendedName>
        <fullName evidence="2">Integrase catalytic domain-containing protein</fullName>
    </recommendedName>
</protein>
<accession>A0AAQ3X0B6</accession>
<feature type="domain" description="Integrase catalytic" evidence="2">
    <location>
        <begin position="175"/>
        <end position="260"/>
    </location>
</feature>
<dbReference type="GO" id="GO:0008233">
    <property type="term" value="F:peptidase activity"/>
    <property type="evidence" value="ECO:0007669"/>
    <property type="project" value="UniProtKB-KW"/>
</dbReference>
<dbReference type="Pfam" id="PF22936">
    <property type="entry name" value="Pol_BBD"/>
    <property type="match status" value="1"/>
</dbReference>
<evidence type="ECO:0000256" key="1">
    <source>
        <dbReference type="ARBA" id="ARBA00022670"/>
    </source>
</evidence>
<dbReference type="AlphaFoldDB" id="A0AAQ3X0B6"/>
<evidence type="ECO:0000313" key="4">
    <source>
        <dbReference type="Proteomes" id="UP001341281"/>
    </source>
</evidence>
<reference evidence="3 4" key="1">
    <citation type="submission" date="2024-02" db="EMBL/GenBank/DDBJ databases">
        <title>High-quality chromosome-scale genome assembly of Pensacola bahiagrass (Paspalum notatum Flugge var. saurae).</title>
        <authorList>
            <person name="Vega J.M."/>
            <person name="Podio M."/>
            <person name="Orjuela J."/>
            <person name="Siena L.A."/>
            <person name="Pessino S.C."/>
            <person name="Combes M.C."/>
            <person name="Mariac C."/>
            <person name="Albertini E."/>
            <person name="Pupilli F."/>
            <person name="Ortiz J.P.A."/>
            <person name="Leblanc O."/>
        </authorList>
    </citation>
    <scope>NUCLEOTIDE SEQUENCE [LARGE SCALE GENOMIC DNA]</scope>
    <source>
        <strain evidence="3">R1</strain>
        <tissue evidence="3">Leaf</tissue>
    </source>
</reference>
<dbReference type="PANTHER" id="PTHR42648:SF21">
    <property type="entry name" value="CYSTEINE-RICH RLK (RECEPTOR-LIKE PROTEIN KINASE) 8"/>
    <property type="match status" value="1"/>
</dbReference>
<keyword evidence="4" id="KW-1185">Reference proteome</keyword>
<dbReference type="GO" id="GO:0003676">
    <property type="term" value="F:nucleic acid binding"/>
    <property type="evidence" value="ECO:0007669"/>
    <property type="project" value="InterPro"/>
</dbReference>
<dbReference type="InterPro" id="IPR054722">
    <property type="entry name" value="PolX-like_BBD"/>
</dbReference>
<evidence type="ECO:0000313" key="3">
    <source>
        <dbReference type="EMBL" id="WVZ80757.1"/>
    </source>
</evidence>
<dbReference type="GO" id="GO:0015074">
    <property type="term" value="P:DNA integration"/>
    <property type="evidence" value="ECO:0007669"/>
    <property type="project" value="InterPro"/>
</dbReference>
<dbReference type="Proteomes" id="UP001341281">
    <property type="component" value="Chromosome 06"/>
</dbReference>
<dbReference type="PROSITE" id="PS50994">
    <property type="entry name" value="INTEGRASE"/>
    <property type="match status" value="1"/>
</dbReference>
<organism evidence="3 4">
    <name type="scientific">Paspalum notatum var. saurae</name>
    <dbReference type="NCBI Taxonomy" id="547442"/>
    <lineage>
        <taxon>Eukaryota</taxon>
        <taxon>Viridiplantae</taxon>
        <taxon>Streptophyta</taxon>
        <taxon>Embryophyta</taxon>
        <taxon>Tracheophyta</taxon>
        <taxon>Spermatophyta</taxon>
        <taxon>Magnoliopsida</taxon>
        <taxon>Liliopsida</taxon>
        <taxon>Poales</taxon>
        <taxon>Poaceae</taxon>
        <taxon>PACMAD clade</taxon>
        <taxon>Panicoideae</taxon>
        <taxon>Andropogonodae</taxon>
        <taxon>Paspaleae</taxon>
        <taxon>Paspalinae</taxon>
        <taxon>Paspalum</taxon>
    </lineage>
</organism>
<dbReference type="GO" id="GO:0006508">
    <property type="term" value="P:proteolysis"/>
    <property type="evidence" value="ECO:0007669"/>
    <property type="project" value="UniProtKB-KW"/>
</dbReference>
<dbReference type="PANTHER" id="PTHR42648">
    <property type="entry name" value="TRANSPOSASE, PUTATIVE-RELATED"/>
    <property type="match status" value="1"/>
</dbReference>
<dbReference type="Gene3D" id="3.30.420.10">
    <property type="entry name" value="Ribonuclease H-like superfamily/Ribonuclease H"/>
    <property type="match status" value="1"/>
</dbReference>
<dbReference type="InterPro" id="IPR012337">
    <property type="entry name" value="RNaseH-like_sf"/>
</dbReference>
<dbReference type="EMBL" id="CP144750">
    <property type="protein sequence ID" value="WVZ80757.1"/>
    <property type="molecule type" value="Genomic_DNA"/>
</dbReference>
<dbReference type="Pfam" id="PF00665">
    <property type="entry name" value="rve"/>
    <property type="match status" value="1"/>
</dbReference>
<sequence length="260" mass="29447">MDSGCTQHMTGDSRMFTSLSGNVEDYDKITFSDISKGKVEGLGKIEISSEYSISNVLLVDSLNFNLLSVGQLCDLGFQCLFEPNEVIVSKIDGGEEVFKGFRHNNLYLIDFNSKKANLQACLFSKNSMGWLWHRRLAHDLVRGLKDITFEKDKLCSAYQAGKQVANTHPSKTFMSTSRPLELLHMDLFGPTTYTSIGGNNYGFVIVDDFSRYTWVYFLEDKTEVAHVFSKFAKRAQNEFNTSIVKIRSDNGREFDNSNIE</sequence>
<dbReference type="InterPro" id="IPR039537">
    <property type="entry name" value="Retrotran_Ty1/copia-like"/>
</dbReference>
<dbReference type="Pfam" id="PF13976">
    <property type="entry name" value="gag_pre-integrs"/>
    <property type="match status" value="1"/>
</dbReference>
<proteinExistence type="predicted"/>
<keyword evidence="1" id="KW-0378">Hydrolase</keyword>
<dbReference type="SUPFAM" id="SSF53098">
    <property type="entry name" value="Ribonuclease H-like"/>
    <property type="match status" value="1"/>
</dbReference>